<name>A0A8H6ATN8_9HELO</name>
<sequence length="78" mass="8889">MVTSLRYHFEDNFNSRARQGKAGQGTEQKGTSWAGFDFMTIVTREGRYCYYGMTLLWAHLIGKDETAGFGEVVRESNI</sequence>
<dbReference type="RefSeq" id="XP_037192196.1">
    <property type="nucleotide sequence ID" value="XM_037338890.1"/>
</dbReference>
<evidence type="ECO:0000313" key="2">
    <source>
        <dbReference type="Proteomes" id="UP000531561"/>
    </source>
</evidence>
<dbReference type="EMBL" id="JABFCT010000009">
    <property type="protein sequence ID" value="KAF5873250.1"/>
    <property type="molecule type" value="Genomic_DNA"/>
</dbReference>
<dbReference type="GeneID" id="59262582"/>
<dbReference type="OrthoDB" id="10485826at2759"/>
<dbReference type="Proteomes" id="UP000531561">
    <property type="component" value="Unassembled WGS sequence"/>
</dbReference>
<accession>A0A8H6ATN8</accession>
<comment type="caution">
    <text evidence="1">The sequence shown here is derived from an EMBL/GenBank/DDBJ whole genome shotgun (WGS) entry which is preliminary data.</text>
</comment>
<evidence type="ECO:0000313" key="1">
    <source>
        <dbReference type="EMBL" id="KAF5873250.1"/>
    </source>
</evidence>
<dbReference type="AlphaFoldDB" id="A0A8H6ATN8"/>
<proteinExistence type="predicted"/>
<reference evidence="1 2" key="1">
    <citation type="journal article" date="2020" name="Phytopathology">
        <title>A high-quality genome resource of Botrytis fragariae, a new and rapidly spreading fungal pathogen causing strawberry gray mold in the U.S.A.</title>
        <authorList>
            <person name="Wu Y."/>
            <person name="Saski C.A."/>
            <person name="Schnabel G."/>
            <person name="Xiao S."/>
            <person name="Hu M."/>
        </authorList>
    </citation>
    <scope>NUCLEOTIDE SEQUENCE [LARGE SCALE GENOMIC DNA]</scope>
    <source>
        <strain evidence="1 2">BVB16</strain>
    </source>
</reference>
<keyword evidence="2" id="KW-1185">Reference proteome</keyword>
<gene>
    <name evidence="1" type="ORF">Bfra_008531</name>
</gene>
<protein>
    <submittedName>
        <fullName evidence="1">Uncharacterized protein</fullName>
    </submittedName>
</protein>
<organism evidence="1 2">
    <name type="scientific">Botrytis fragariae</name>
    <dbReference type="NCBI Taxonomy" id="1964551"/>
    <lineage>
        <taxon>Eukaryota</taxon>
        <taxon>Fungi</taxon>
        <taxon>Dikarya</taxon>
        <taxon>Ascomycota</taxon>
        <taxon>Pezizomycotina</taxon>
        <taxon>Leotiomycetes</taxon>
        <taxon>Helotiales</taxon>
        <taxon>Sclerotiniaceae</taxon>
        <taxon>Botrytis</taxon>
    </lineage>
</organism>